<feature type="domain" description="Tyr recombinase" evidence="5">
    <location>
        <begin position="169"/>
        <end position="368"/>
    </location>
</feature>
<dbReference type="InterPro" id="IPR011010">
    <property type="entry name" value="DNA_brk_join_enz"/>
</dbReference>
<evidence type="ECO:0000256" key="3">
    <source>
        <dbReference type="ARBA" id="ARBA00023172"/>
    </source>
</evidence>
<keyword evidence="2 4" id="KW-0238">DNA-binding</keyword>
<dbReference type="SUPFAM" id="SSF56349">
    <property type="entry name" value="DNA breaking-rejoining enzymes"/>
    <property type="match status" value="1"/>
</dbReference>
<evidence type="ECO:0000256" key="1">
    <source>
        <dbReference type="ARBA" id="ARBA00022908"/>
    </source>
</evidence>
<evidence type="ECO:0000256" key="2">
    <source>
        <dbReference type="ARBA" id="ARBA00023125"/>
    </source>
</evidence>
<protein>
    <recommendedName>
        <fullName evidence="9">Integrase</fullName>
    </recommendedName>
</protein>
<dbReference type="InterPro" id="IPR044068">
    <property type="entry name" value="CB"/>
</dbReference>
<evidence type="ECO:0000313" key="7">
    <source>
        <dbReference type="EMBL" id="KEO81130.1"/>
    </source>
</evidence>
<keyword evidence="1" id="KW-0229">DNA integration</keyword>
<evidence type="ECO:0000256" key="4">
    <source>
        <dbReference type="PROSITE-ProRule" id="PRU01248"/>
    </source>
</evidence>
<comment type="caution">
    <text evidence="7">The sequence shown here is derived from an EMBL/GenBank/DDBJ whole genome shotgun (WGS) entry which is preliminary data.</text>
</comment>
<dbReference type="eggNOG" id="COG0582">
    <property type="taxonomic scope" value="Bacteria"/>
</dbReference>
<dbReference type="PANTHER" id="PTHR30349">
    <property type="entry name" value="PHAGE INTEGRASE-RELATED"/>
    <property type="match status" value="1"/>
</dbReference>
<dbReference type="PROSITE" id="PS51900">
    <property type="entry name" value="CB"/>
    <property type="match status" value="1"/>
</dbReference>
<dbReference type="Pfam" id="PF14657">
    <property type="entry name" value="Arm-DNA-bind_4"/>
    <property type="match status" value="1"/>
</dbReference>
<proteinExistence type="predicted"/>
<gene>
    <name evidence="7" type="ORF">EL26_22350</name>
</gene>
<dbReference type="Pfam" id="PF14659">
    <property type="entry name" value="Phage_int_SAM_3"/>
    <property type="match status" value="1"/>
</dbReference>
<dbReference type="Pfam" id="PF00589">
    <property type="entry name" value="Phage_integrase"/>
    <property type="match status" value="1"/>
</dbReference>
<dbReference type="OrthoDB" id="9803188at2"/>
<dbReference type="InterPro" id="IPR028259">
    <property type="entry name" value="AP2-like_int_N"/>
</dbReference>
<dbReference type="AlphaFoldDB" id="A0A074LKR3"/>
<evidence type="ECO:0008006" key="9">
    <source>
        <dbReference type="Google" id="ProtNLM"/>
    </source>
</evidence>
<dbReference type="GO" id="GO:0006310">
    <property type="term" value="P:DNA recombination"/>
    <property type="evidence" value="ECO:0007669"/>
    <property type="project" value="UniProtKB-KW"/>
</dbReference>
<feature type="domain" description="Core-binding (CB)" evidence="6">
    <location>
        <begin position="65"/>
        <end position="148"/>
    </location>
</feature>
<sequence>MQGSFQKKGNRWYFVLRVGEIDPKTGQKKPKWFPGGTTKKEAQKKCAEFLAKYNAEGSYVEPTNMTLGEYLDYWLENYVKPNWSDMTIESKRYAINGSIKPALGHIKLKNLKPSVIQEFYTSLINKGLMASTVQNYHTTLKTALKYAVTWKFIGSNPVLATQPPKNKKAPFEVMTPADLKRILDVFKELPDDKDIILFTSMTGMRIGEVLGLKWSNVNLESKTASVRHIVLRVTGQGLIIKDSPKTDSSRRTVALPDAIVALLKRRKKQLLESKMRLRSSYQDNDLVFPSGDGRPMCPQAVSRRFTKATKKLGMDFNFHGLRHFYASQLLANGENIKIVQESLGHKDASMTLNIYSHVMPEAHAGAAKRLEDSLRNLI</sequence>
<reference evidence="7 8" key="1">
    <citation type="journal article" date="2013" name="Int. J. Syst. Evol. Microbiol.">
        <title>Tumebacillus flagellatus sp. nov., an alpha-amylase/pullulanase-producing bacterium isolated from cassava wastewater.</title>
        <authorList>
            <person name="Wang Q."/>
            <person name="Xie N."/>
            <person name="Qin Y."/>
            <person name="Shen N."/>
            <person name="Zhu J."/>
            <person name="Mi H."/>
            <person name="Huang R."/>
        </authorList>
    </citation>
    <scope>NUCLEOTIDE SEQUENCE [LARGE SCALE GENOMIC DNA]</scope>
    <source>
        <strain evidence="7 8">GST4</strain>
    </source>
</reference>
<dbReference type="STRING" id="1157490.EL26_22350"/>
<dbReference type="EMBL" id="JMIR01000045">
    <property type="protein sequence ID" value="KEO81130.1"/>
    <property type="molecule type" value="Genomic_DNA"/>
</dbReference>
<evidence type="ECO:0000259" key="5">
    <source>
        <dbReference type="PROSITE" id="PS51898"/>
    </source>
</evidence>
<evidence type="ECO:0000313" key="8">
    <source>
        <dbReference type="Proteomes" id="UP000027931"/>
    </source>
</evidence>
<name>A0A074LKR3_9BACL</name>
<organism evidence="7 8">
    <name type="scientific">Tumebacillus flagellatus</name>
    <dbReference type="NCBI Taxonomy" id="1157490"/>
    <lineage>
        <taxon>Bacteria</taxon>
        <taxon>Bacillati</taxon>
        <taxon>Bacillota</taxon>
        <taxon>Bacilli</taxon>
        <taxon>Bacillales</taxon>
        <taxon>Alicyclobacillaceae</taxon>
        <taxon>Tumebacillus</taxon>
    </lineage>
</organism>
<dbReference type="GO" id="GO:0015074">
    <property type="term" value="P:DNA integration"/>
    <property type="evidence" value="ECO:0007669"/>
    <property type="project" value="UniProtKB-KW"/>
</dbReference>
<dbReference type="InterPro" id="IPR010998">
    <property type="entry name" value="Integrase_recombinase_N"/>
</dbReference>
<dbReference type="InterPro" id="IPR004107">
    <property type="entry name" value="Integrase_SAM-like_N"/>
</dbReference>
<keyword evidence="8" id="KW-1185">Reference proteome</keyword>
<dbReference type="InterPro" id="IPR050090">
    <property type="entry name" value="Tyrosine_recombinase_XerCD"/>
</dbReference>
<dbReference type="CDD" id="cd01189">
    <property type="entry name" value="INT_ICEBs1_C_like"/>
    <property type="match status" value="1"/>
</dbReference>
<keyword evidence="3" id="KW-0233">DNA recombination</keyword>
<dbReference type="PROSITE" id="PS51898">
    <property type="entry name" value="TYR_RECOMBINASE"/>
    <property type="match status" value="1"/>
</dbReference>
<dbReference type="Proteomes" id="UP000027931">
    <property type="component" value="Unassembled WGS sequence"/>
</dbReference>
<dbReference type="InterPro" id="IPR013762">
    <property type="entry name" value="Integrase-like_cat_sf"/>
</dbReference>
<dbReference type="Gene3D" id="1.10.150.130">
    <property type="match status" value="1"/>
</dbReference>
<dbReference type="InterPro" id="IPR002104">
    <property type="entry name" value="Integrase_catalytic"/>
</dbReference>
<dbReference type="PANTHER" id="PTHR30349:SF91">
    <property type="entry name" value="INTA PROTEIN"/>
    <property type="match status" value="1"/>
</dbReference>
<dbReference type="GO" id="GO:0003677">
    <property type="term" value="F:DNA binding"/>
    <property type="evidence" value="ECO:0007669"/>
    <property type="project" value="UniProtKB-UniRule"/>
</dbReference>
<dbReference type="RefSeq" id="WP_038094034.1">
    <property type="nucleotide sequence ID" value="NZ_JMIR01000045.1"/>
</dbReference>
<evidence type="ECO:0000259" key="6">
    <source>
        <dbReference type="PROSITE" id="PS51900"/>
    </source>
</evidence>
<dbReference type="Gene3D" id="1.10.443.10">
    <property type="entry name" value="Intergrase catalytic core"/>
    <property type="match status" value="1"/>
</dbReference>
<accession>A0A074LKR3</accession>